<gene>
    <name evidence="1" type="ORF">HMPREF9511_00274</name>
</gene>
<evidence type="ECO:0000313" key="1">
    <source>
        <dbReference type="EMBL" id="EFU91743.1"/>
    </source>
</evidence>
<comment type="caution">
    <text evidence="1">The sequence shown here is derived from an EMBL/GenBank/DDBJ whole genome shotgun (WGS) entry which is preliminary data.</text>
</comment>
<accession>A0ABC9P9Q4</accession>
<reference evidence="1 2" key="1">
    <citation type="submission" date="2010-09" db="EMBL/GenBank/DDBJ databases">
        <authorList>
            <person name="Weinstock G."/>
            <person name="Sodergren E."/>
            <person name="Clifton S."/>
            <person name="Fulton L."/>
            <person name="Fulton B."/>
            <person name="Courtney L."/>
            <person name="Fronick C."/>
            <person name="Harrison M."/>
            <person name="Strong C."/>
            <person name="Farmer C."/>
            <person name="Delahaunty K."/>
            <person name="Markovic C."/>
            <person name="Hall O."/>
            <person name="Minx P."/>
            <person name="Tomlinson C."/>
            <person name="Mitreva M."/>
            <person name="Hou S."/>
            <person name="Chen J."/>
            <person name="Wollam A."/>
            <person name="Pepin K.H."/>
            <person name="Johnson M."/>
            <person name="Bhonagiri V."/>
            <person name="Zhang X."/>
            <person name="Suruliraj S."/>
            <person name="Warren W."/>
            <person name="Chinwalla A."/>
            <person name="Mardis E.R."/>
            <person name="Wilson R.K."/>
        </authorList>
    </citation>
    <scope>NUCLEOTIDE SEQUENCE [LARGE SCALE GENOMIC DNA]</scope>
    <source>
        <strain evidence="1 2">TX0630</strain>
    </source>
</reference>
<proteinExistence type="predicted"/>
<evidence type="ECO:0000313" key="2">
    <source>
        <dbReference type="Proteomes" id="UP000004933"/>
    </source>
</evidence>
<dbReference type="AlphaFoldDB" id="A0ABC9P9Q4"/>
<sequence length="100" mass="11705">MRDYYIFGGNKMKQFGNENYTVVINEQEINVILENNDSVSINFVNMPNQENAYILSINPKAYTELGIDEYQKLLERYKEAEIAAIEIKNCLEQEYLLTII</sequence>
<protein>
    <submittedName>
        <fullName evidence="1">Uncharacterized protein</fullName>
    </submittedName>
</protein>
<dbReference type="EMBL" id="AEBE01000008">
    <property type="protein sequence ID" value="EFU91743.1"/>
    <property type="molecule type" value="Genomic_DNA"/>
</dbReference>
<name>A0ABC9P9Q4_ENTFL</name>
<dbReference type="Proteomes" id="UP000004933">
    <property type="component" value="Unassembled WGS sequence"/>
</dbReference>
<organism evidence="1 2">
    <name type="scientific">Enterococcus faecalis TX0630</name>
    <dbReference type="NCBI Taxonomy" id="749508"/>
    <lineage>
        <taxon>Bacteria</taxon>
        <taxon>Bacillati</taxon>
        <taxon>Bacillota</taxon>
        <taxon>Bacilli</taxon>
        <taxon>Lactobacillales</taxon>
        <taxon>Enterococcaceae</taxon>
        <taxon>Enterococcus</taxon>
    </lineage>
</organism>